<dbReference type="Proteomes" id="UP000239867">
    <property type="component" value="Chromosome"/>
</dbReference>
<dbReference type="Gene3D" id="1.25.40.10">
    <property type="entry name" value="Tetratricopeptide repeat domain"/>
    <property type="match status" value="1"/>
</dbReference>
<keyword evidence="3" id="KW-1185">Reference proteome</keyword>
<evidence type="ECO:0000313" key="3">
    <source>
        <dbReference type="Proteomes" id="UP000239867"/>
    </source>
</evidence>
<feature type="compositionally biased region" description="Basic and acidic residues" evidence="1">
    <location>
        <begin position="20"/>
        <end position="30"/>
    </location>
</feature>
<accession>A0A2L1GQK5</accession>
<evidence type="ECO:0008006" key="4">
    <source>
        <dbReference type="Google" id="ProtNLM"/>
    </source>
</evidence>
<dbReference type="SMART" id="SM00028">
    <property type="entry name" value="TPR"/>
    <property type="match status" value="2"/>
</dbReference>
<dbReference type="SUPFAM" id="SSF48452">
    <property type="entry name" value="TPR-like"/>
    <property type="match status" value="1"/>
</dbReference>
<dbReference type="RefSeq" id="WP_104937131.1">
    <property type="nucleotide sequence ID" value="NZ_CP021255.1"/>
</dbReference>
<organism evidence="2 3">
    <name type="scientific">Desulfobulbus oralis</name>
    <dbReference type="NCBI Taxonomy" id="1986146"/>
    <lineage>
        <taxon>Bacteria</taxon>
        <taxon>Pseudomonadati</taxon>
        <taxon>Thermodesulfobacteriota</taxon>
        <taxon>Desulfobulbia</taxon>
        <taxon>Desulfobulbales</taxon>
        <taxon>Desulfobulbaceae</taxon>
        <taxon>Desulfobulbus</taxon>
    </lineage>
</organism>
<proteinExistence type="predicted"/>
<feature type="region of interest" description="Disordered" evidence="1">
    <location>
        <begin position="1"/>
        <end position="30"/>
    </location>
</feature>
<evidence type="ECO:0000256" key="1">
    <source>
        <dbReference type="SAM" id="MobiDB-lite"/>
    </source>
</evidence>
<dbReference type="EMBL" id="CP021255">
    <property type="protein sequence ID" value="AVD71918.1"/>
    <property type="molecule type" value="Genomic_DNA"/>
</dbReference>
<reference evidence="2 3" key="1">
    <citation type="journal article" date="2018" name="MBio">
        <title>Insights into the evolution of host association through the isolation and characterization of a novel human periodontal pathobiont, Desulfobulbus oralis.</title>
        <authorList>
            <person name="Cross K.L."/>
            <person name="Chirania P."/>
            <person name="Xiong W."/>
            <person name="Beall C.J."/>
            <person name="Elkins J.G."/>
            <person name="Giannone R.J."/>
            <person name="Griffen A.L."/>
            <person name="Guss A.M."/>
            <person name="Hettich R.L."/>
            <person name="Joshi S.S."/>
            <person name="Mokrzan E.M."/>
            <person name="Martin R.K."/>
            <person name="Zhulin I.B."/>
            <person name="Leys E.J."/>
            <person name="Podar M."/>
        </authorList>
    </citation>
    <scope>NUCLEOTIDE SEQUENCE [LARGE SCALE GENOMIC DNA]</scope>
    <source>
        <strain evidence="2 3">ORNL</strain>
    </source>
</reference>
<dbReference type="InterPro" id="IPR019734">
    <property type="entry name" value="TPR_rpt"/>
</dbReference>
<dbReference type="OrthoDB" id="5430667at2"/>
<name>A0A2L1GQK5_9BACT</name>
<dbReference type="AlphaFoldDB" id="A0A2L1GQK5"/>
<protein>
    <recommendedName>
        <fullName evidence="4">Tetratricopeptide repeat protein</fullName>
    </recommendedName>
</protein>
<sequence>MTANKAPEHLQPLSSLGPMPDRRVEENRDPDDPVYLEYLEARGFLERGDYARAAMGFHNAMHGYEDRGDRAGMANASDRLGDACMGREEYGMALANYERAYRICVEEDDSFSQLALNKKMMQCCRKLGQLDRALAILDDMLEHYRLMKNPKGAVETLEHMAEAYLAQGERAKAADSYRAAAGIHQNFRHARMAEELRQKAVALERD</sequence>
<dbReference type="KEGG" id="deo:CAY53_10910"/>
<gene>
    <name evidence="2" type="ORF">CAY53_10910</name>
</gene>
<evidence type="ECO:0000313" key="2">
    <source>
        <dbReference type="EMBL" id="AVD71918.1"/>
    </source>
</evidence>
<dbReference type="InterPro" id="IPR011990">
    <property type="entry name" value="TPR-like_helical_dom_sf"/>
</dbReference>